<dbReference type="OrthoDB" id="6424675at2759"/>
<dbReference type="GO" id="GO:0004674">
    <property type="term" value="F:protein serine/threonine kinase activity"/>
    <property type="evidence" value="ECO:0007669"/>
    <property type="project" value="TreeGrafter"/>
</dbReference>
<dbReference type="Pfam" id="PF00069">
    <property type="entry name" value="Pkinase"/>
    <property type="match status" value="1"/>
</dbReference>
<dbReference type="SUPFAM" id="SSF56112">
    <property type="entry name" value="Protein kinase-like (PK-like)"/>
    <property type="match status" value="1"/>
</dbReference>
<keyword evidence="3" id="KW-0808">Transferase</keyword>
<dbReference type="InterPro" id="IPR011009">
    <property type="entry name" value="Kinase-like_dom_sf"/>
</dbReference>
<accession>A0A8X6FVH7</accession>
<dbReference type="InterPro" id="IPR053235">
    <property type="entry name" value="Ser_Thr_kinase"/>
</dbReference>
<dbReference type="PANTHER" id="PTHR24361">
    <property type="entry name" value="MITOGEN-ACTIVATED KINASE KINASE KINASE"/>
    <property type="match status" value="1"/>
</dbReference>
<evidence type="ECO:0000259" key="2">
    <source>
        <dbReference type="PROSITE" id="PS50011"/>
    </source>
</evidence>
<feature type="domain" description="Protein kinase" evidence="2">
    <location>
        <begin position="1"/>
        <end position="285"/>
    </location>
</feature>
<reference evidence="3" key="1">
    <citation type="submission" date="2020-07" db="EMBL/GenBank/DDBJ databases">
        <title>Multicomponent nature underlies the extraordinary mechanical properties of spider dragline silk.</title>
        <authorList>
            <person name="Kono N."/>
            <person name="Nakamura H."/>
            <person name="Mori M."/>
            <person name="Yoshida Y."/>
            <person name="Ohtoshi R."/>
            <person name="Malay A.D."/>
            <person name="Moran D.A.P."/>
            <person name="Tomita M."/>
            <person name="Numata K."/>
            <person name="Arakawa K."/>
        </authorList>
    </citation>
    <scope>NUCLEOTIDE SEQUENCE</scope>
</reference>
<keyword evidence="4" id="KW-1185">Reference proteome</keyword>
<evidence type="ECO:0000313" key="4">
    <source>
        <dbReference type="Proteomes" id="UP000887116"/>
    </source>
</evidence>
<gene>
    <name evidence="3" type="primary">AVEN_142123_1</name>
    <name evidence="3" type="ORF">TNCT_442981</name>
</gene>
<evidence type="ECO:0000256" key="1">
    <source>
        <dbReference type="SAM" id="MobiDB-lite"/>
    </source>
</evidence>
<dbReference type="GO" id="GO:0005524">
    <property type="term" value="F:ATP binding"/>
    <property type="evidence" value="ECO:0007669"/>
    <property type="project" value="InterPro"/>
</dbReference>
<dbReference type="GO" id="GO:0005737">
    <property type="term" value="C:cytoplasm"/>
    <property type="evidence" value="ECO:0007669"/>
    <property type="project" value="TreeGrafter"/>
</dbReference>
<comment type="caution">
    <text evidence="3">The sequence shown here is derived from an EMBL/GenBank/DDBJ whole genome shotgun (WGS) entry which is preliminary data.</text>
</comment>
<proteinExistence type="predicted"/>
<protein>
    <submittedName>
        <fullName evidence="3">Protein kinase domain-containing protein</fullName>
    </submittedName>
</protein>
<dbReference type="PROSITE" id="PS50011">
    <property type="entry name" value="PROTEIN_KINASE_DOM"/>
    <property type="match status" value="1"/>
</dbReference>
<dbReference type="EMBL" id="BMAO01023369">
    <property type="protein sequence ID" value="GFQ88259.1"/>
    <property type="molecule type" value="Genomic_DNA"/>
</dbReference>
<dbReference type="SMART" id="SM00220">
    <property type="entry name" value="S_TKc"/>
    <property type="match status" value="1"/>
</dbReference>
<evidence type="ECO:0000313" key="3">
    <source>
        <dbReference type="EMBL" id="GFQ88259.1"/>
    </source>
</evidence>
<dbReference type="InterPro" id="IPR000719">
    <property type="entry name" value="Prot_kinase_dom"/>
</dbReference>
<feature type="compositionally biased region" description="Polar residues" evidence="1">
    <location>
        <begin position="904"/>
        <end position="921"/>
    </location>
</feature>
<dbReference type="Gene3D" id="1.10.510.10">
    <property type="entry name" value="Transferase(Phosphotransferase) domain 1"/>
    <property type="match status" value="1"/>
</dbReference>
<keyword evidence="3" id="KW-0418">Kinase</keyword>
<feature type="region of interest" description="Disordered" evidence="1">
    <location>
        <begin position="904"/>
        <end position="927"/>
    </location>
</feature>
<sequence>MEKSIYKASEIRYLWKYRGSKDYELKCLKARGNSITTIIFEDIRNCREVCGKLVTSPREGEAYHWPRLQHENLAPLLEVISINEKVSMYMSVIFEKSLRDIIHEEEFLRTPNCFERKKSYVEDILWGLDYLHNKHLCLMNLNEANIYIYAQADKAVITDFSSLTLSQRAEKRNIAVIPLYHAPEIYNESSECFDAISAEMWTCGVMILQIFTGHALPEVGSSYEIFQYLLTYVADLHLDVLVQANIGALVTLNTFVLFKKFLDLFLNIDPNKRCSAKTAAVSDFLQRPMNGFSEGFGKLWQYYSPQTGHFPEKKIRCSRSSIEFDNQSKSNDASKASVSCLVFNEAANYKERLKNHIPWNKFINLEYVSKEQNVDYSPYEWNYKQTYHNNSDSYETAELGEKQANNMDLNNVYTNNQTSEVKTTAFQPFESIYSTCETSINDSYSNHGIELEELNGSNYTDSTSEPIPTNPSSLSKSDENFQTIVDSKIHAQEDICEEKKREDFVPSIISGENPNVIYNFLDSSNKLPLPSNVSPTIPVKKSRKKWNIQANSNNLLTNNEKSDNTGIKETCSYERNSEKSDYNLQSKYSRTDSKDNLKNSVFDNKGSPLPGFSNVNKFRYNFCKSYIAEIPRSRSDSSIHLLSSCTFLSKSFPCVSRLHLHLLDQYRYCRLTLSSVDIRIPIKDSKGNTFGKTDSTSIHEINKKELGNDSSFFTCSSSFLDNDSNQNRLFHADNSEIKDYITDNLSNLLKNLSLVSQGPSIDHHFFLDNGNFKLSKSETSLDLQKPMISRNCRSEVFLDQKFTVLDNTTPLTSEIKFHNRTNFNINSNNIFDIENFSSCLSENALNKNGLGNINIESTDFEKSKIFFNKRHSYTCAMMHSFDLTENKCVADRYFSNERICNSKQSNKNPVSSNFTFRPQSKSNDKKEKLWLNKQSIKNKHGVPANLEDIEVDFKHSNESSSKKFEYHEKDVIETKAESSSFTDIPLRSIEIPEFANENGKSKKGTKKSTRRKSWFRRLCPGCKVYYDDKEELFADIT</sequence>
<feature type="region of interest" description="Disordered" evidence="1">
    <location>
        <begin position="456"/>
        <end position="477"/>
    </location>
</feature>
<name>A0A8X6FVH7_TRICU</name>
<dbReference type="Proteomes" id="UP000887116">
    <property type="component" value="Unassembled WGS sequence"/>
</dbReference>
<organism evidence="3 4">
    <name type="scientific">Trichonephila clavata</name>
    <name type="common">Joro spider</name>
    <name type="synonym">Nephila clavata</name>
    <dbReference type="NCBI Taxonomy" id="2740835"/>
    <lineage>
        <taxon>Eukaryota</taxon>
        <taxon>Metazoa</taxon>
        <taxon>Ecdysozoa</taxon>
        <taxon>Arthropoda</taxon>
        <taxon>Chelicerata</taxon>
        <taxon>Arachnida</taxon>
        <taxon>Araneae</taxon>
        <taxon>Araneomorphae</taxon>
        <taxon>Entelegynae</taxon>
        <taxon>Araneoidea</taxon>
        <taxon>Nephilidae</taxon>
        <taxon>Trichonephila</taxon>
    </lineage>
</organism>
<dbReference type="AlphaFoldDB" id="A0A8X6FVH7"/>